<keyword evidence="3" id="KW-0862">Zinc</keyword>
<evidence type="ECO:0000259" key="4">
    <source>
        <dbReference type="PROSITE" id="PS50006"/>
    </source>
</evidence>
<reference evidence="5 6" key="1">
    <citation type="journal article" date="2015" name="Genome Biol. Evol.">
        <title>Comparative Genomics of a Bacterivorous Green Alga Reveals Evolutionary Causalities and Consequences of Phago-Mixotrophic Mode of Nutrition.</title>
        <authorList>
            <person name="Burns J.A."/>
            <person name="Paasch A."/>
            <person name="Narechania A."/>
            <person name="Kim E."/>
        </authorList>
    </citation>
    <scope>NUCLEOTIDE SEQUENCE [LARGE SCALE GENOMIC DNA]</scope>
    <source>
        <strain evidence="5 6">PLY_AMNH</strain>
    </source>
</reference>
<dbReference type="Gene3D" id="2.60.200.20">
    <property type="match status" value="1"/>
</dbReference>
<dbReference type="CDD" id="cd00060">
    <property type="entry name" value="FHA"/>
    <property type="match status" value="1"/>
</dbReference>
<proteinExistence type="predicted"/>
<gene>
    <name evidence="5" type="ORF">CYMTET_49151</name>
</gene>
<dbReference type="InterPro" id="IPR000253">
    <property type="entry name" value="FHA_dom"/>
</dbReference>
<dbReference type="Pfam" id="PF00498">
    <property type="entry name" value="FHA"/>
    <property type="match status" value="1"/>
</dbReference>
<protein>
    <recommendedName>
        <fullName evidence="4">FHA domain-containing protein</fullName>
    </recommendedName>
</protein>
<organism evidence="5 6">
    <name type="scientific">Cymbomonas tetramitiformis</name>
    <dbReference type="NCBI Taxonomy" id="36881"/>
    <lineage>
        <taxon>Eukaryota</taxon>
        <taxon>Viridiplantae</taxon>
        <taxon>Chlorophyta</taxon>
        <taxon>Pyramimonadophyceae</taxon>
        <taxon>Pyramimonadales</taxon>
        <taxon>Pyramimonadaceae</taxon>
        <taxon>Cymbomonas</taxon>
    </lineage>
</organism>
<dbReference type="PROSITE" id="PS50006">
    <property type="entry name" value="FHA_DOMAIN"/>
    <property type="match status" value="1"/>
</dbReference>
<evidence type="ECO:0000313" key="6">
    <source>
        <dbReference type="Proteomes" id="UP001190700"/>
    </source>
</evidence>
<keyword evidence="6" id="KW-1185">Reference proteome</keyword>
<dbReference type="SMART" id="SM00240">
    <property type="entry name" value="FHA"/>
    <property type="match status" value="1"/>
</dbReference>
<accession>A0AAE0EW27</accession>
<sequence length="458" mass="51601">MTTAALMRLLPRVTGVIDAGEEKMREDAVRGERYFPRSMIDLSKLFGRTATSTSRGAPLLTFGRGSREKCDVTLIERMDRDNNKTPFIVSRHHFTIARKSSSQYYIRDESAVNGTWLRHESADAADMRCLLPKRWYALRDGDIISLGNACPALRGDGDGEAARALAHPFLYVFRLIQSRCYACHDRIEGEEAINLCGARDHALCRECFIASASSQMRSCSNLEELTLASYYAPRCELCRSERHPAFMTEAVGAQRDRLLRDAFARAGDGGRSAGEFLKRKNCLTASLAERRGDARARESHAHSLRATELDIRKSELREICTLRCPNPDCSREFAEHVGCAALCCRSYDEERYEDDPSVYIGCGHHFCGFCLRDFGSTDDDGKRCHAHVPRCSQNPASENVPAAESVPATDVFCSAEDFRLAHERRKRKLCDLRIAELPERLRDDLHEYKRRLVAVADS</sequence>
<evidence type="ECO:0000256" key="1">
    <source>
        <dbReference type="ARBA" id="ARBA00022723"/>
    </source>
</evidence>
<dbReference type="AlphaFoldDB" id="A0AAE0EW27"/>
<dbReference type="SUPFAM" id="SSF49879">
    <property type="entry name" value="SMAD/FHA domain"/>
    <property type="match status" value="1"/>
</dbReference>
<evidence type="ECO:0000256" key="2">
    <source>
        <dbReference type="ARBA" id="ARBA00022771"/>
    </source>
</evidence>
<evidence type="ECO:0000313" key="5">
    <source>
        <dbReference type="EMBL" id="KAK3241060.1"/>
    </source>
</evidence>
<name>A0AAE0EW27_9CHLO</name>
<feature type="domain" description="FHA" evidence="4">
    <location>
        <begin position="60"/>
        <end position="122"/>
    </location>
</feature>
<comment type="caution">
    <text evidence="5">The sequence shown here is derived from an EMBL/GenBank/DDBJ whole genome shotgun (WGS) entry which is preliminary data.</text>
</comment>
<dbReference type="InterPro" id="IPR017907">
    <property type="entry name" value="Znf_RING_CS"/>
</dbReference>
<dbReference type="GO" id="GO:0008270">
    <property type="term" value="F:zinc ion binding"/>
    <property type="evidence" value="ECO:0007669"/>
    <property type="project" value="UniProtKB-KW"/>
</dbReference>
<evidence type="ECO:0000256" key="3">
    <source>
        <dbReference type="ARBA" id="ARBA00022833"/>
    </source>
</evidence>
<keyword evidence="1" id="KW-0479">Metal-binding</keyword>
<dbReference type="Proteomes" id="UP001190700">
    <property type="component" value="Unassembled WGS sequence"/>
</dbReference>
<dbReference type="InterPro" id="IPR008984">
    <property type="entry name" value="SMAD_FHA_dom_sf"/>
</dbReference>
<dbReference type="PROSITE" id="PS00518">
    <property type="entry name" value="ZF_RING_1"/>
    <property type="match status" value="1"/>
</dbReference>
<dbReference type="EMBL" id="LGRX02033487">
    <property type="protein sequence ID" value="KAK3241060.1"/>
    <property type="molecule type" value="Genomic_DNA"/>
</dbReference>
<keyword evidence="2" id="KW-0863">Zinc-finger</keyword>